<evidence type="ECO:0000313" key="2">
    <source>
        <dbReference type="EMBL" id="RKL66209.1"/>
    </source>
</evidence>
<feature type="region of interest" description="Disordered" evidence="1">
    <location>
        <begin position="27"/>
        <end position="57"/>
    </location>
</feature>
<keyword evidence="3" id="KW-1185">Reference proteome</keyword>
<evidence type="ECO:0000256" key="1">
    <source>
        <dbReference type="SAM" id="MobiDB-lite"/>
    </source>
</evidence>
<proteinExistence type="predicted"/>
<gene>
    <name evidence="2" type="ORF">CR203_16785</name>
</gene>
<reference evidence="2 3" key="1">
    <citation type="submission" date="2017-10" db="EMBL/GenBank/DDBJ databases">
        <title>Bacillus sp. nov., a halophilic bacterium isolated from a Keqin Lake.</title>
        <authorList>
            <person name="Wang H."/>
        </authorList>
    </citation>
    <scope>NUCLEOTIDE SEQUENCE [LARGE SCALE GENOMIC DNA]</scope>
    <source>
        <strain evidence="2 3">KCTC 13187</strain>
    </source>
</reference>
<dbReference type="EMBL" id="PDOE01000008">
    <property type="protein sequence ID" value="RKL66209.1"/>
    <property type="molecule type" value="Genomic_DNA"/>
</dbReference>
<name>A0A3A9K1H0_9BACI</name>
<dbReference type="Pfam" id="PF07386">
    <property type="entry name" value="DUF1499"/>
    <property type="match status" value="1"/>
</dbReference>
<dbReference type="OrthoDB" id="9793534at2"/>
<evidence type="ECO:0008006" key="4">
    <source>
        <dbReference type="Google" id="ProtNLM"/>
    </source>
</evidence>
<sequence>MKKYLIGLSTLIFSILLVFVKKTKTESSPSGLEDKEVALPKDSSIPNPSLAHSREKKQIEPLPFKGDIHRSKQIIQELLEQEIDVVSIYIEENYISAVFTSPNHRVKDDVEFLFDTVNQQIDYHSVSRIGYSDIGVNRKRYDAIREKYLANS</sequence>
<dbReference type="InterPro" id="IPR010865">
    <property type="entry name" value="DUF1499"/>
</dbReference>
<dbReference type="RefSeq" id="WP_110937042.1">
    <property type="nucleotide sequence ID" value="NZ_KZ614146.1"/>
</dbReference>
<evidence type="ECO:0000313" key="3">
    <source>
        <dbReference type="Proteomes" id="UP000281498"/>
    </source>
</evidence>
<protein>
    <recommendedName>
        <fullName evidence="4">DUF1499 domain-containing protein</fullName>
    </recommendedName>
</protein>
<comment type="caution">
    <text evidence="2">The sequence shown here is derived from an EMBL/GenBank/DDBJ whole genome shotgun (WGS) entry which is preliminary data.</text>
</comment>
<dbReference type="PANTHER" id="PTHR34801">
    <property type="entry name" value="EXPRESSED PROTEIN"/>
    <property type="match status" value="1"/>
</dbReference>
<accession>A0A3A9K1H0</accession>
<dbReference type="Proteomes" id="UP000281498">
    <property type="component" value="Unassembled WGS sequence"/>
</dbReference>
<dbReference type="AlphaFoldDB" id="A0A3A9K1H0"/>
<organism evidence="2 3">
    <name type="scientific">Salipaludibacillus neizhouensis</name>
    <dbReference type="NCBI Taxonomy" id="885475"/>
    <lineage>
        <taxon>Bacteria</taxon>
        <taxon>Bacillati</taxon>
        <taxon>Bacillota</taxon>
        <taxon>Bacilli</taxon>
        <taxon>Bacillales</taxon>
        <taxon>Bacillaceae</taxon>
    </lineage>
</organism>
<dbReference type="PANTHER" id="PTHR34801:SF6">
    <property type="entry name" value="SLL1620 PROTEIN"/>
    <property type="match status" value="1"/>
</dbReference>